<reference evidence="3 6" key="2">
    <citation type="submission" date="2018-05" db="EMBL/GenBank/DDBJ databases">
        <title>Genomic Encyclopedia of Type Strains, Phase IV (KMG-V): Genome sequencing to study the core and pangenomes of soil and plant-associated prokaryotes.</title>
        <authorList>
            <person name="Whitman W."/>
        </authorList>
    </citation>
    <scope>NUCLEOTIDE SEQUENCE [LARGE SCALE GENOMIC DNA]</scope>
    <source>
        <strain evidence="3 6">SIr-6563</strain>
    </source>
</reference>
<evidence type="ECO:0000313" key="5">
    <source>
        <dbReference type="Proteomes" id="UP000183529"/>
    </source>
</evidence>
<gene>
    <name evidence="3" type="ORF">C7400_11567</name>
    <name evidence="4" type="ORF">SAMN05216550_10890</name>
</gene>
<dbReference type="PROSITE" id="PS51257">
    <property type="entry name" value="PROKAR_LIPOPROTEIN"/>
    <property type="match status" value="1"/>
</dbReference>
<keyword evidence="1" id="KW-1133">Transmembrane helix</keyword>
<dbReference type="Proteomes" id="UP000247515">
    <property type="component" value="Unassembled WGS sequence"/>
</dbReference>
<feature type="transmembrane region" description="Helical" evidence="1">
    <location>
        <begin position="41"/>
        <end position="63"/>
    </location>
</feature>
<comment type="caution">
    <text evidence="4">The sequence shown here is derived from an EMBL/GenBank/DDBJ whole genome shotgun (WGS) entry which is preliminary data.</text>
</comment>
<keyword evidence="2" id="KW-0732">Signal</keyword>
<feature type="chain" id="PRO_5042974481" evidence="2">
    <location>
        <begin position="32"/>
        <end position="482"/>
    </location>
</feature>
<feature type="transmembrane region" description="Helical" evidence="1">
    <location>
        <begin position="75"/>
        <end position="100"/>
    </location>
</feature>
<dbReference type="InterPro" id="IPR031566">
    <property type="entry name" value="CitMHS_2"/>
</dbReference>
<evidence type="ECO:0000256" key="1">
    <source>
        <dbReference type="SAM" id="Phobius"/>
    </source>
</evidence>
<feature type="signal peptide" evidence="2">
    <location>
        <begin position="1"/>
        <end position="31"/>
    </location>
</feature>
<sequence length="482" mass="50707">MTDSRAARNTKRILAQSLAALLACGASTAHASSGVDGATLSATWGLPFACMLLSIALFPMFAATFWHRHFGKISAAWALAFLVPFAASHGVGVTVPLFLHALVDEYVPFIVLLGALYTIAGGICVYGNLHGSPRTNTAILALGTVLASVMGTTGAAMLLIRPLLRANDNRRHNTHVVVFFIFLVANAGGSLTPLGDPPLFLGFLNGVGFFWTAQHLALPMLFVCGVLLVAFFLLDTWLFRSAGEARAPFLDPTPDTGRLGIGGKANFALLAGVIALVLMSGLWKPGIGVELAGARIELQNAVRDAGLIVLAVVSYVFTSRQARADNGFDWAPIAEVAKLFAGIFVTITPVIAMLRAGEAGAFASLIAFVNDAPGRPNDALYFWATGLLSSFLDNAPTYLVFFNLAGGDAQALMTGGAKTLAAISAGAVWMGAVTYIGNAPNFMVKAIAQQRGVRMPGFFGYLGWSCVVLTPVFAAATWLFFA</sequence>
<proteinExistence type="predicted"/>
<keyword evidence="1" id="KW-0812">Transmembrane</keyword>
<name>A0AAQ1JUF3_9BURK</name>
<evidence type="ECO:0000313" key="3">
    <source>
        <dbReference type="EMBL" id="PXX13504.1"/>
    </source>
</evidence>
<dbReference type="AlphaFoldDB" id="A0AAQ1JUF3"/>
<keyword evidence="6" id="KW-1185">Reference proteome</keyword>
<evidence type="ECO:0000256" key="2">
    <source>
        <dbReference type="SAM" id="SignalP"/>
    </source>
</evidence>
<feature type="transmembrane region" description="Helical" evidence="1">
    <location>
        <begin position="106"/>
        <end position="126"/>
    </location>
</feature>
<dbReference type="EMBL" id="QJJV01000015">
    <property type="protein sequence ID" value="PXX13504.1"/>
    <property type="molecule type" value="Genomic_DNA"/>
</dbReference>
<dbReference type="Pfam" id="PF16980">
    <property type="entry name" value="CitMHS_2"/>
    <property type="match status" value="1"/>
</dbReference>
<feature type="transmembrane region" description="Helical" evidence="1">
    <location>
        <begin position="176"/>
        <end position="195"/>
    </location>
</feature>
<organism evidence="4 5">
    <name type="scientific">Paraburkholderia tropica</name>
    <dbReference type="NCBI Taxonomy" id="92647"/>
    <lineage>
        <taxon>Bacteria</taxon>
        <taxon>Pseudomonadati</taxon>
        <taxon>Pseudomonadota</taxon>
        <taxon>Betaproteobacteria</taxon>
        <taxon>Burkholderiales</taxon>
        <taxon>Burkholderiaceae</taxon>
        <taxon>Paraburkholderia</taxon>
    </lineage>
</organism>
<protein>
    <submittedName>
        <fullName evidence="4">Transporter, UIT6 family</fullName>
    </submittedName>
    <submittedName>
        <fullName evidence="3">UIT6 family transporter</fullName>
    </submittedName>
</protein>
<feature type="transmembrane region" description="Helical" evidence="1">
    <location>
        <begin position="419"/>
        <end position="437"/>
    </location>
</feature>
<accession>A0AAQ1JUF3</accession>
<feature type="transmembrane region" description="Helical" evidence="1">
    <location>
        <begin position="138"/>
        <end position="164"/>
    </location>
</feature>
<feature type="transmembrane region" description="Helical" evidence="1">
    <location>
        <begin position="216"/>
        <end position="239"/>
    </location>
</feature>
<feature type="transmembrane region" description="Helical" evidence="1">
    <location>
        <begin position="301"/>
        <end position="319"/>
    </location>
</feature>
<feature type="transmembrane region" description="Helical" evidence="1">
    <location>
        <begin position="339"/>
        <end position="368"/>
    </location>
</feature>
<dbReference type="Proteomes" id="UP000183529">
    <property type="component" value="Unassembled WGS sequence"/>
</dbReference>
<evidence type="ECO:0000313" key="4">
    <source>
        <dbReference type="EMBL" id="SEJ75661.1"/>
    </source>
</evidence>
<dbReference type="EMBL" id="FNZM01000008">
    <property type="protein sequence ID" value="SEJ75661.1"/>
    <property type="molecule type" value="Genomic_DNA"/>
</dbReference>
<keyword evidence="1" id="KW-0472">Membrane</keyword>
<feature type="transmembrane region" description="Helical" evidence="1">
    <location>
        <begin position="259"/>
        <end position="280"/>
    </location>
</feature>
<reference evidence="4 5" key="1">
    <citation type="submission" date="2016-10" db="EMBL/GenBank/DDBJ databases">
        <authorList>
            <person name="Varghese N."/>
            <person name="Submissions S."/>
        </authorList>
    </citation>
    <scope>NUCLEOTIDE SEQUENCE [LARGE SCALE GENOMIC DNA]</scope>
    <source>
        <strain evidence="4 5">LMG 22274</strain>
    </source>
</reference>
<feature type="transmembrane region" description="Helical" evidence="1">
    <location>
        <begin position="380"/>
        <end position="399"/>
    </location>
</feature>
<feature type="transmembrane region" description="Helical" evidence="1">
    <location>
        <begin position="458"/>
        <end position="481"/>
    </location>
</feature>
<evidence type="ECO:0000313" key="6">
    <source>
        <dbReference type="Proteomes" id="UP000247515"/>
    </source>
</evidence>